<dbReference type="eggNOG" id="KOG2883">
    <property type="taxonomic scope" value="Eukaryota"/>
</dbReference>
<proteinExistence type="inferred from homology"/>
<accession>B8BZG1</accession>
<dbReference type="STRING" id="35128.B8BZG1"/>
<organism evidence="4 5">
    <name type="scientific">Thalassiosira pseudonana</name>
    <name type="common">Marine diatom</name>
    <name type="synonym">Cyclotella nana</name>
    <dbReference type="NCBI Taxonomy" id="35128"/>
    <lineage>
        <taxon>Eukaryota</taxon>
        <taxon>Sar</taxon>
        <taxon>Stramenopiles</taxon>
        <taxon>Ochrophyta</taxon>
        <taxon>Bacillariophyta</taxon>
        <taxon>Coscinodiscophyceae</taxon>
        <taxon>Thalassiosirophycidae</taxon>
        <taxon>Thalassiosirales</taxon>
        <taxon>Thalassiosiraceae</taxon>
        <taxon>Thalassiosira</taxon>
    </lineage>
</organism>
<dbReference type="InterPro" id="IPR051557">
    <property type="entry name" value="NipSnap_domain"/>
</dbReference>
<evidence type="ECO:0000313" key="5">
    <source>
        <dbReference type="Proteomes" id="UP000001449"/>
    </source>
</evidence>
<reference evidence="4 5" key="2">
    <citation type="journal article" date="2008" name="Nature">
        <title>The Phaeodactylum genome reveals the evolutionary history of diatom genomes.</title>
        <authorList>
            <person name="Bowler C."/>
            <person name="Allen A.E."/>
            <person name="Badger J.H."/>
            <person name="Grimwood J."/>
            <person name="Jabbari K."/>
            <person name="Kuo A."/>
            <person name="Maheswari U."/>
            <person name="Martens C."/>
            <person name="Maumus F."/>
            <person name="Otillar R.P."/>
            <person name="Rayko E."/>
            <person name="Salamov A."/>
            <person name="Vandepoele K."/>
            <person name="Beszteri B."/>
            <person name="Gruber A."/>
            <person name="Heijde M."/>
            <person name="Katinka M."/>
            <person name="Mock T."/>
            <person name="Valentin K."/>
            <person name="Verret F."/>
            <person name="Berges J.A."/>
            <person name="Brownlee C."/>
            <person name="Cadoret J.P."/>
            <person name="Chiovitti A."/>
            <person name="Choi C.J."/>
            <person name="Coesel S."/>
            <person name="De Martino A."/>
            <person name="Detter J.C."/>
            <person name="Durkin C."/>
            <person name="Falciatore A."/>
            <person name="Fournet J."/>
            <person name="Haruta M."/>
            <person name="Huysman M.J."/>
            <person name="Jenkins B.D."/>
            <person name="Jiroutova K."/>
            <person name="Jorgensen R.E."/>
            <person name="Joubert Y."/>
            <person name="Kaplan A."/>
            <person name="Kroger N."/>
            <person name="Kroth P.G."/>
            <person name="La Roche J."/>
            <person name="Lindquist E."/>
            <person name="Lommer M."/>
            <person name="Martin-Jezequel V."/>
            <person name="Lopez P.J."/>
            <person name="Lucas S."/>
            <person name="Mangogna M."/>
            <person name="McGinnis K."/>
            <person name="Medlin L.K."/>
            <person name="Montsant A."/>
            <person name="Oudot-Le Secq M.P."/>
            <person name="Napoli C."/>
            <person name="Obornik M."/>
            <person name="Parker M.S."/>
            <person name="Petit J.L."/>
            <person name="Porcel B.M."/>
            <person name="Poulsen N."/>
            <person name="Robison M."/>
            <person name="Rychlewski L."/>
            <person name="Rynearson T.A."/>
            <person name="Schmutz J."/>
            <person name="Shapiro H."/>
            <person name="Siaut M."/>
            <person name="Stanley M."/>
            <person name="Sussman M.R."/>
            <person name="Taylor A.R."/>
            <person name="Vardi A."/>
            <person name="von Dassow P."/>
            <person name="Vyverman W."/>
            <person name="Willis A."/>
            <person name="Wyrwicz L.S."/>
            <person name="Rokhsar D.S."/>
            <person name="Weissenbach J."/>
            <person name="Armbrust E.V."/>
            <person name="Green B.R."/>
            <person name="Van de Peer Y."/>
            <person name="Grigoriev I.V."/>
        </authorList>
    </citation>
    <scope>NUCLEOTIDE SEQUENCE [LARGE SCALE GENOMIC DNA]</scope>
    <source>
        <strain evidence="4 5">CCMP1335</strain>
    </source>
</reference>
<gene>
    <name evidence="4" type="ORF">THAPSDRAFT_22283</name>
</gene>
<dbReference type="InterPro" id="IPR011008">
    <property type="entry name" value="Dimeric_a/b-barrel"/>
</dbReference>
<dbReference type="Proteomes" id="UP000001449">
    <property type="component" value="Chromosome 4"/>
</dbReference>
<dbReference type="OMA" id="HASYDER"/>
<dbReference type="GeneID" id="7447971"/>
<evidence type="ECO:0000256" key="1">
    <source>
        <dbReference type="ARBA" id="ARBA00005291"/>
    </source>
</evidence>
<dbReference type="PANTHER" id="PTHR21017">
    <property type="entry name" value="NIPSNAP-RELATED"/>
    <property type="match status" value="1"/>
</dbReference>
<keyword evidence="5" id="KW-1185">Reference proteome</keyword>
<dbReference type="PaxDb" id="35128-Thaps22283"/>
<dbReference type="RefSeq" id="XP_002289810.1">
    <property type="nucleotide sequence ID" value="XM_002289774.1"/>
</dbReference>
<dbReference type="InParanoid" id="B8BZG1"/>
<feature type="domain" description="NIPSNAP" evidence="3">
    <location>
        <begin position="167"/>
        <end position="277"/>
    </location>
</feature>
<dbReference type="HOGENOM" id="CLU_090841_0_0_1"/>
<dbReference type="SUPFAM" id="SSF54909">
    <property type="entry name" value="Dimeric alpha+beta barrel"/>
    <property type="match status" value="2"/>
</dbReference>
<evidence type="ECO:0000256" key="2">
    <source>
        <dbReference type="SAM" id="MobiDB-lite"/>
    </source>
</evidence>
<dbReference type="Gene3D" id="3.30.70.100">
    <property type="match status" value="2"/>
</dbReference>
<evidence type="ECO:0000313" key="4">
    <source>
        <dbReference type="EMBL" id="EED93347.1"/>
    </source>
</evidence>
<feature type="domain" description="NIPSNAP" evidence="3">
    <location>
        <begin position="41"/>
        <end position="128"/>
    </location>
</feature>
<dbReference type="PANTHER" id="PTHR21017:SF17">
    <property type="entry name" value="PROTEIN NIPSNAP"/>
    <property type="match status" value="1"/>
</dbReference>
<dbReference type="KEGG" id="tps:THAPSDRAFT_22283"/>
<dbReference type="AlphaFoldDB" id="B8BZG1"/>
<dbReference type="Pfam" id="PF07978">
    <property type="entry name" value="NIPSNAP"/>
    <property type="match status" value="2"/>
</dbReference>
<protein>
    <recommendedName>
        <fullName evidence="3">NIPSNAP domain-containing protein</fullName>
    </recommendedName>
</protein>
<dbReference type="GO" id="GO:0005739">
    <property type="term" value="C:mitochondrion"/>
    <property type="evidence" value="ECO:0000318"/>
    <property type="project" value="GO_Central"/>
</dbReference>
<dbReference type="GO" id="GO:0000423">
    <property type="term" value="P:mitophagy"/>
    <property type="evidence" value="ECO:0007669"/>
    <property type="project" value="UniProtKB-ARBA"/>
</dbReference>
<name>B8BZG1_THAPS</name>
<sequence length="279" mass="30856">MQKASPMMWRGIGKTRKKDLATRQSPFMSTTSTTTSPIPIVELRQYELHPSQAREYVQSTANSSFLRASNLPLAFFGYPETGSVPLNTAIHLYHYRGGHSDRLEKRNALAMKDEWKKYLGEVKQCMISQNSGIFVEAGLVNNFEGVSGLEPWVGSALNTDSTGKGIVELRKYQLQLGYDTVPKFLELYSNALPSKLNAIGTHPTTQLITVLVSDIGSINTVYEIWKHGDRGTCGMAAMDQSRQASRSSIEWKNGIAAIASLSVSFESTVLKPSNFSPLR</sequence>
<evidence type="ECO:0000259" key="3">
    <source>
        <dbReference type="Pfam" id="PF07978"/>
    </source>
</evidence>
<feature type="region of interest" description="Disordered" evidence="2">
    <location>
        <begin position="1"/>
        <end position="34"/>
    </location>
</feature>
<comment type="similarity">
    <text evidence="1">Belongs to the NipSnap family.</text>
</comment>
<dbReference type="InterPro" id="IPR012577">
    <property type="entry name" value="NIPSNAP"/>
</dbReference>
<reference evidence="4 5" key="1">
    <citation type="journal article" date="2004" name="Science">
        <title>The genome of the diatom Thalassiosira pseudonana: ecology, evolution, and metabolism.</title>
        <authorList>
            <person name="Armbrust E.V."/>
            <person name="Berges J.A."/>
            <person name="Bowler C."/>
            <person name="Green B.R."/>
            <person name="Martinez D."/>
            <person name="Putnam N.H."/>
            <person name="Zhou S."/>
            <person name="Allen A.E."/>
            <person name="Apt K.E."/>
            <person name="Bechner M."/>
            <person name="Brzezinski M.A."/>
            <person name="Chaal B.K."/>
            <person name="Chiovitti A."/>
            <person name="Davis A.K."/>
            <person name="Demarest M.S."/>
            <person name="Detter J.C."/>
            <person name="Glavina T."/>
            <person name="Goodstein D."/>
            <person name="Hadi M.Z."/>
            <person name="Hellsten U."/>
            <person name="Hildebrand M."/>
            <person name="Jenkins B.D."/>
            <person name="Jurka J."/>
            <person name="Kapitonov V.V."/>
            <person name="Kroger N."/>
            <person name="Lau W.W."/>
            <person name="Lane T.W."/>
            <person name="Larimer F.W."/>
            <person name="Lippmeier J.C."/>
            <person name="Lucas S."/>
            <person name="Medina M."/>
            <person name="Montsant A."/>
            <person name="Obornik M."/>
            <person name="Parker M.S."/>
            <person name="Palenik B."/>
            <person name="Pazour G.J."/>
            <person name="Richardson P.M."/>
            <person name="Rynearson T.A."/>
            <person name="Saito M.A."/>
            <person name="Schwartz D.C."/>
            <person name="Thamatrakoln K."/>
            <person name="Valentin K."/>
            <person name="Vardi A."/>
            <person name="Wilkerson F.P."/>
            <person name="Rokhsar D.S."/>
        </authorList>
    </citation>
    <scope>NUCLEOTIDE SEQUENCE [LARGE SCALE GENOMIC DNA]</scope>
    <source>
        <strain evidence="4 5">CCMP1335</strain>
    </source>
</reference>
<dbReference type="EMBL" id="CM000641">
    <property type="protein sequence ID" value="EED93347.1"/>
    <property type="molecule type" value="Genomic_DNA"/>
</dbReference>